<evidence type="ECO:0000259" key="9">
    <source>
        <dbReference type="Pfam" id="PF07881"/>
    </source>
</evidence>
<feature type="domain" description="L-fucose isomerase N-terminal-1" evidence="9">
    <location>
        <begin position="5"/>
        <end position="159"/>
    </location>
</feature>
<dbReference type="SUPFAM" id="SSF53743">
    <property type="entry name" value="FucI/AraA N-terminal and middle domains"/>
    <property type="match status" value="1"/>
</dbReference>
<dbReference type="Pfam" id="PF07881">
    <property type="entry name" value="Fucose_iso_N1"/>
    <property type="match status" value="1"/>
</dbReference>
<evidence type="ECO:0000313" key="12">
    <source>
        <dbReference type="Proteomes" id="UP000260812"/>
    </source>
</evidence>
<evidence type="ECO:0000256" key="4">
    <source>
        <dbReference type="ARBA" id="ARBA00023235"/>
    </source>
</evidence>
<dbReference type="PANTHER" id="PTHR37840">
    <property type="entry name" value="L-FUCOSE ISOMERASE"/>
    <property type="match status" value="1"/>
</dbReference>
<dbReference type="GO" id="GO:0008736">
    <property type="term" value="F:L-fucose isomerase activity"/>
    <property type="evidence" value="ECO:0007669"/>
    <property type="project" value="InterPro"/>
</dbReference>
<evidence type="ECO:0000256" key="3">
    <source>
        <dbReference type="ARBA" id="ARBA00023211"/>
    </source>
</evidence>
<dbReference type="InterPro" id="IPR009015">
    <property type="entry name" value="Fucose_isomerase_N/cen_sf"/>
</dbReference>
<evidence type="ECO:0000256" key="5">
    <source>
        <dbReference type="ARBA" id="ARBA00023253"/>
    </source>
</evidence>
<sequence>MKTKIKVGILTMSDGRYYLHDEYKELNMQYQSEIAQRLERTGEYEVIQGSVPIHTNEEAKTEAMRLQREGVEATIFNYVIWCYPQFTAVAQNFAPGPYLLFSNLHPSECGMVGMMAAAGTLDQLGVKYSRLWGTVKDDKVFAKMTSFLKAAAAVSRLKGSTFGNFGGRPLGMYTAVANVEQWQKQFGIDVENIEQDDIIRAGEETEEGKVEQAFAWLTDKVGEIKYDGQGLTPEKLKLQIRSYYGLQKIIKERKLDFIGIKAHGDLTDRYATMDIAEAFLNDPYDWDGPHEPIVAATESDMDGALTMQIFKLLTGSPVLFADVRHYDKDNDVWFFSNSGTHATYFAGKDMNNPDENLKNVTFYPETHYYPAGGASVQHFAKGGKVTLARLARKNGNYYLTIVPAEFIEFSREKALRLGSMTTPAWPVAFARLETDADTFISNFPCNHIHGVYGDWVRELEMAAEILDIPVRILQ</sequence>
<protein>
    <recommendedName>
        <fullName evidence="7">FucIase</fullName>
    </recommendedName>
</protein>
<keyword evidence="2" id="KW-0479">Metal-binding</keyword>
<dbReference type="Gene3D" id="3.20.14.10">
    <property type="entry name" value="L-fucose/L-arabinose isomerase, C-terminal"/>
    <property type="match status" value="1"/>
</dbReference>
<dbReference type="InterPro" id="IPR012888">
    <property type="entry name" value="Fucose_iso_N1"/>
</dbReference>
<organism evidence="11 12">
    <name type="scientific">Eisenbergiella massiliensis</name>
    <dbReference type="NCBI Taxonomy" id="1720294"/>
    <lineage>
        <taxon>Bacteria</taxon>
        <taxon>Bacillati</taxon>
        <taxon>Bacillota</taxon>
        <taxon>Clostridia</taxon>
        <taxon>Lachnospirales</taxon>
        <taxon>Lachnospiraceae</taxon>
        <taxon>Eisenbergiella</taxon>
    </lineage>
</organism>
<dbReference type="InterPro" id="IPR038392">
    <property type="entry name" value="Fucose_isomerase_dom2_sf"/>
</dbReference>
<dbReference type="PANTHER" id="PTHR37840:SF1">
    <property type="entry name" value="L-FUCOSE ISOMERASE"/>
    <property type="match status" value="1"/>
</dbReference>
<feature type="domain" description="L-fucose isomerase N-terminal-2" evidence="10">
    <location>
        <begin position="260"/>
        <end position="315"/>
    </location>
</feature>
<evidence type="ECO:0000256" key="7">
    <source>
        <dbReference type="ARBA" id="ARBA00030454"/>
    </source>
</evidence>
<gene>
    <name evidence="11" type="ORF">DXC51_05920</name>
</gene>
<dbReference type="InterPro" id="IPR038393">
    <property type="entry name" value="Fuc_iso_dom3_sf"/>
</dbReference>
<dbReference type="InterPro" id="IPR004216">
    <property type="entry name" value="Fuc/Ara_isomerase_C"/>
</dbReference>
<dbReference type="InterPro" id="IPR015888">
    <property type="entry name" value="Fuc_isomerase_C"/>
</dbReference>
<proteinExistence type="predicted"/>
<keyword evidence="4 11" id="KW-0413">Isomerase</keyword>
<dbReference type="GO" id="GO:0019571">
    <property type="term" value="P:D-arabinose catabolic process"/>
    <property type="evidence" value="ECO:0007669"/>
    <property type="project" value="TreeGrafter"/>
</dbReference>
<dbReference type="GeneID" id="97986427"/>
<dbReference type="Gene3D" id="3.40.50.1070">
    <property type="match status" value="1"/>
</dbReference>
<keyword evidence="6" id="KW-0119">Carbohydrate metabolism</keyword>
<evidence type="ECO:0000259" key="10">
    <source>
        <dbReference type="Pfam" id="PF07882"/>
    </source>
</evidence>
<evidence type="ECO:0000313" key="11">
    <source>
        <dbReference type="EMBL" id="RGE63696.1"/>
    </source>
</evidence>
<evidence type="ECO:0000256" key="6">
    <source>
        <dbReference type="ARBA" id="ARBA00023277"/>
    </source>
</evidence>
<dbReference type="Gene3D" id="3.40.275.10">
    <property type="entry name" value="L-fucose Isomerase, Chain A, domain 2"/>
    <property type="match status" value="2"/>
</dbReference>
<dbReference type="Proteomes" id="UP000260812">
    <property type="component" value="Unassembled WGS sequence"/>
</dbReference>
<dbReference type="GO" id="GO:0008790">
    <property type="term" value="F:arabinose isomerase activity"/>
    <property type="evidence" value="ECO:0007669"/>
    <property type="project" value="TreeGrafter"/>
</dbReference>
<dbReference type="AlphaFoldDB" id="A0A3E3I9G1"/>
<dbReference type="GO" id="GO:0042355">
    <property type="term" value="P:L-fucose catabolic process"/>
    <property type="evidence" value="ECO:0007669"/>
    <property type="project" value="TreeGrafter"/>
</dbReference>
<keyword evidence="12" id="KW-1185">Reference proteome</keyword>
<dbReference type="CDD" id="cd00578">
    <property type="entry name" value="L-fuc_L-ara-isomerases"/>
    <property type="match status" value="1"/>
</dbReference>
<name>A0A3E3I9G1_9FIRM</name>
<keyword evidence="5" id="KW-0294">Fucose metabolism</keyword>
<dbReference type="InterPro" id="IPR038391">
    <property type="entry name" value="Fucose_iso_dom1_sf"/>
</dbReference>
<dbReference type="Pfam" id="PF07882">
    <property type="entry name" value="Fucose_iso_N2"/>
    <property type="match status" value="1"/>
</dbReference>
<dbReference type="InterPro" id="IPR012889">
    <property type="entry name" value="Fucose_isomerase_N2"/>
</dbReference>
<evidence type="ECO:0000259" key="8">
    <source>
        <dbReference type="Pfam" id="PF02952"/>
    </source>
</evidence>
<dbReference type="Pfam" id="PF02952">
    <property type="entry name" value="Fucose_iso_C"/>
    <property type="match status" value="1"/>
</dbReference>
<keyword evidence="1" id="KW-0963">Cytoplasm</keyword>
<evidence type="ECO:0000256" key="1">
    <source>
        <dbReference type="ARBA" id="ARBA00022490"/>
    </source>
</evidence>
<dbReference type="SUPFAM" id="SSF50443">
    <property type="entry name" value="FucI/AraA C-terminal domain-like"/>
    <property type="match status" value="1"/>
</dbReference>
<reference evidence="11" key="1">
    <citation type="submission" date="2018-08" db="EMBL/GenBank/DDBJ databases">
        <title>A genome reference for cultivated species of the human gut microbiota.</title>
        <authorList>
            <person name="Zou Y."/>
            <person name="Xue W."/>
            <person name="Luo G."/>
        </authorList>
    </citation>
    <scope>NUCLEOTIDE SEQUENCE [LARGE SCALE GENOMIC DNA]</scope>
    <source>
        <strain evidence="11">TF05-5AC</strain>
    </source>
</reference>
<dbReference type="GO" id="GO:0030145">
    <property type="term" value="F:manganese ion binding"/>
    <property type="evidence" value="ECO:0007669"/>
    <property type="project" value="InterPro"/>
</dbReference>
<dbReference type="EMBL" id="QVLV01000003">
    <property type="protein sequence ID" value="RGE63696.1"/>
    <property type="molecule type" value="Genomic_DNA"/>
</dbReference>
<accession>A0A3E3I9G1</accession>
<keyword evidence="3" id="KW-0464">Manganese</keyword>
<dbReference type="RefSeq" id="WP_117544149.1">
    <property type="nucleotide sequence ID" value="NZ_QVLV01000003.1"/>
</dbReference>
<dbReference type="InterPro" id="IPR005763">
    <property type="entry name" value="Fucose_isomerase"/>
</dbReference>
<evidence type="ECO:0000256" key="2">
    <source>
        <dbReference type="ARBA" id="ARBA00022723"/>
    </source>
</evidence>
<comment type="caution">
    <text evidence="11">The sequence shown here is derived from an EMBL/GenBank/DDBJ whole genome shotgun (WGS) entry which is preliminary data.</text>
</comment>
<feature type="domain" description="L-fucose isomerase C-terminal" evidence="8">
    <location>
        <begin position="337"/>
        <end position="471"/>
    </location>
</feature>
<dbReference type="GO" id="GO:0005737">
    <property type="term" value="C:cytoplasm"/>
    <property type="evidence" value="ECO:0007669"/>
    <property type="project" value="InterPro"/>
</dbReference>